<organism evidence="3 4">
    <name type="scientific">Candidatus Haliotispira prima</name>
    <dbReference type="NCBI Taxonomy" id="3034016"/>
    <lineage>
        <taxon>Bacteria</taxon>
        <taxon>Pseudomonadati</taxon>
        <taxon>Spirochaetota</taxon>
        <taxon>Spirochaetia</taxon>
        <taxon>Spirochaetales</taxon>
        <taxon>Spirochaetaceae</taxon>
        <taxon>Candidatus Haliotispira</taxon>
    </lineage>
</organism>
<name>A0ABY8MG12_9SPIO</name>
<reference evidence="3 4" key="1">
    <citation type="submission" date="2023-04" db="EMBL/GenBank/DDBJ databases">
        <title>Spirochaete genome identified in red abalone sample constitutes a novel genus.</title>
        <authorList>
            <person name="Sharma S.P."/>
            <person name="Purcell C.M."/>
            <person name="Hyde J.R."/>
            <person name="Severin A.J."/>
        </authorList>
    </citation>
    <scope>NUCLEOTIDE SEQUENCE [LARGE SCALE GENOMIC DNA]</scope>
    <source>
        <strain evidence="3 4">SP-2023</strain>
    </source>
</reference>
<gene>
    <name evidence="3" type="ORF">P0082_09970</name>
</gene>
<feature type="compositionally biased region" description="Basic and acidic residues" evidence="1">
    <location>
        <begin position="464"/>
        <end position="477"/>
    </location>
</feature>
<feature type="region of interest" description="Disordered" evidence="1">
    <location>
        <begin position="1"/>
        <end position="44"/>
    </location>
</feature>
<dbReference type="Proteomes" id="UP001228690">
    <property type="component" value="Chromosome"/>
</dbReference>
<dbReference type="PANTHER" id="PTHR21248">
    <property type="entry name" value="CARDIOLIPIN SYNTHASE"/>
    <property type="match status" value="1"/>
</dbReference>
<evidence type="ECO:0000313" key="3">
    <source>
        <dbReference type="EMBL" id="WGK68801.1"/>
    </source>
</evidence>
<evidence type="ECO:0000256" key="1">
    <source>
        <dbReference type="SAM" id="MobiDB-lite"/>
    </source>
</evidence>
<dbReference type="EMBL" id="CP123443">
    <property type="protein sequence ID" value="WGK68801.1"/>
    <property type="molecule type" value="Genomic_DNA"/>
</dbReference>
<dbReference type="SUPFAM" id="SSF56024">
    <property type="entry name" value="Phospholipase D/nuclease"/>
    <property type="match status" value="2"/>
</dbReference>
<dbReference type="CDD" id="cd00138">
    <property type="entry name" value="PLDc_SF"/>
    <property type="match status" value="1"/>
</dbReference>
<dbReference type="RefSeq" id="WP_326926987.1">
    <property type="nucleotide sequence ID" value="NZ_CP123443.1"/>
</dbReference>
<feature type="compositionally biased region" description="Polar residues" evidence="1">
    <location>
        <begin position="35"/>
        <end position="44"/>
    </location>
</feature>
<feature type="domain" description="Phospholipase D-like" evidence="2">
    <location>
        <begin position="55"/>
        <end position="192"/>
    </location>
</feature>
<dbReference type="PANTHER" id="PTHR21248:SF22">
    <property type="entry name" value="PHOSPHOLIPASE D"/>
    <property type="match status" value="1"/>
</dbReference>
<feature type="compositionally biased region" description="Basic and acidic residues" evidence="1">
    <location>
        <begin position="1"/>
        <end position="18"/>
    </location>
</feature>
<evidence type="ECO:0000313" key="4">
    <source>
        <dbReference type="Proteomes" id="UP001228690"/>
    </source>
</evidence>
<dbReference type="InterPro" id="IPR025202">
    <property type="entry name" value="PLD-like_dom"/>
</dbReference>
<keyword evidence="4" id="KW-1185">Reference proteome</keyword>
<proteinExistence type="predicted"/>
<protein>
    <submittedName>
        <fullName evidence="3">Phospholipase D-like domain-containing protein</fullName>
    </submittedName>
</protein>
<feature type="domain" description="Phospholipase D-like" evidence="2">
    <location>
        <begin position="245"/>
        <end position="350"/>
    </location>
</feature>
<feature type="compositionally biased region" description="Basic residues" evidence="1">
    <location>
        <begin position="478"/>
        <end position="488"/>
    </location>
</feature>
<dbReference type="Gene3D" id="3.30.870.10">
    <property type="entry name" value="Endonuclease Chain A"/>
    <property type="match status" value="2"/>
</dbReference>
<dbReference type="Pfam" id="PF13091">
    <property type="entry name" value="PLDc_2"/>
    <property type="match status" value="2"/>
</dbReference>
<sequence>MKILERSQSKVVDRRETKVPSVWEPRNPIADSSKPENSSGPIISSGSDRLLTQCIVDMLDSAQHTAILCSFLLADQMVEDAIDSAAERGVRIYLMLACETRLDNDNPDDDFGKMCLDQHKTMLKRLAGKVMVRSAPHYHAKAVLIDALGPQRSQAKGLLLTANLTCEALERNEELAISLSRPEIEEMIAIFKWALFENAEHEMLDNVDFKSVQPLGEIEHPSSSDCSDCMLTTTTESNTIRSYALELIERADRHLIISSFGWQEDHQITDAICEKAKAGVDVVILTRIRLASMKTLTKLRLAGANVYGFKWLHAKAIWNDANEAMLMSANLQHEGLDTGFEIGIRLSASRASNLKNSLLGFLNKPHSELVLDTTLGKLLGPVKIWGSNELTDIEVKKFTDIEVEKQEVRKLKGVVATCASTLDREAAIPNDHWLDFPAHELKYQWKVTAPILPKDAEELFWEEQREEKNPDKQDAGKKAKQKKKYKTVKHSYDPKVYKTKNAGQVIAINTADEMEAAIALRNKEFPDAKIVMRSAQGG</sequence>
<evidence type="ECO:0000259" key="2">
    <source>
        <dbReference type="Pfam" id="PF13091"/>
    </source>
</evidence>
<feature type="region of interest" description="Disordered" evidence="1">
    <location>
        <begin position="464"/>
        <end position="488"/>
    </location>
</feature>
<accession>A0ABY8MG12</accession>